<dbReference type="GO" id="GO:0000077">
    <property type="term" value="P:DNA damage checkpoint signaling"/>
    <property type="evidence" value="ECO:0007669"/>
    <property type="project" value="InterPro"/>
</dbReference>
<feature type="region of interest" description="Disordered" evidence="4">
    <location>
        <begin position="1"/>
        <end position="59"/>
    </location>
</feature>
<dbReference type="InterPro" id="IPR018622">
    <property type="entry name" value="DNA_damage_chkpnt_Lcd1"/>
</dbReference>
<gene>
    <name evidence="5" type="ORF">Amon01_000530600</name>
</gene>
<keyword evidence="6" id="KW-1185">Reference proteome</keyword>
<evidence type="ECO:0000256" key="3">
    <source>
        <dbReference type="ARBA" id="ARBA00023242"/>
    </source>
</evidence>
<reference evidence="5" key="1">
    <citation type="submission" date="2023-04" db="EMBL/GenBank/DDBJ databases">
        <title>Ambrosiozyma monospora NBRC 1965.</title>
        <authorList>
            <person name="Ichikawa N."/>
            <person name="Sato H."/>
            <person name="Tonouchi N."/>
        </authorList>
    </citation>
    <scope>NUCLEOTIDE SEQUENCE</scope>
    <source>
        <strain evidence="5">NBRC 1965</strain>
    </source>
</reference>
<keyword evidence="3" id="KW-0539">Nucleus</keyword>
<evidence type="ECO:0000313" key="6">
    <source>
        <dbReference type="Proteomes" id="UP001165063"/>
    </source>
</evidence>
<organism evidence="5 6">
    <name type="scientific">Ambrosiozyma monospora</name>
    <name type="common">Yeast</name>
    <name type="synonym">Endomycopsis monosporus</name>
    <dbReference type="NCBI Taxonomy" id="43982"/>
    <lineage>
        <taxon>Eukaryota</taxon>
        <taxon>Fungi</taxon>
        <taxon>Dikarya</taxon>
        <taxon>Ascomycota</taxon>
        <taxon>Saccharomycotina</taxon>
        <taxon>Pichiomycetes</taxon>
        <taxon>Pichiales</taxon>
        <taxon>Pichiaceae</taxon>
        <taxon>Ambrosiozyma</taxon>
    </lineage>
</organism>
<comment type="caution">
    <text evidence="5">The sequence shown here is derived from an EMBL/GenBank/DDBJ whole genome shotgun (WGS) entry which is preliminary data.</text>
</comment>
<protein>
    <submittedName>
        <fullName evidence="5">Unnamed protein product</fullName>
    </submittedName>
</protein>
<feature type="compositionally biased region" description="Low complexity" evidence="4">
    <location>
        <begin position="1"/>
        <end position="20"/>
    </location>
</feature>
<evidence type="ECO:0000256" key="4">
    <source>
        <dbReference type="SAM" id="MobiDB-lite"/>
    </source>
</evidence>
<proteinExistence type="predicted"/>
<dbReference type="Pfam" id="PF09798">
    <property type="entry name" value="LCD1"/>
    <property type="match status" value="1"/>
</dbReference>
<dbReference type="EMBL" id="BSXU01002880">
    <property type="protein sequence ID" value="GMG39393.1"/>
    <property type="molecule type" value="Genomic_DNA"/>
</dbReference>
<dbReference type="AlphaFoldDB" id="A0A9W6Z007"/>
<dbReference type="GO" id="GO:0005634">
    <property type="term" value="C:nucleus"/>
    <property type="evidence" value="ECO:0007669"/>
    <property type="project" value="UniProtKB-SubCell"/>
</dbReference>
<accession>A0A9W6Z007</accession>
<keyword evidence="2" id="KW-0227">DNA damage</keyword>
<dbReference type="Proteomes" id="UP001165063">
    <property type="component" value="Unassembled WGS sequence"/>
</dbReference>
<evidence type="ECO:0000256" key="1">
    <source>
        <dbReference type="ARBA" id="ARBA00004123"/>
    </source>
</evidence>
<evidence type="ECO:0000256" key="2">
    <source>
        <dbReference type="ARBA" id="ARBA00022763"/>
    </source>
</evidence>
<dbReference type="OrthoDB" id="4078000at2759"/>
<comment type="subcellular location">
    <subcellularLocation>
        <location evidence="1">Nucleus</location>
    </subcellularLocation>
</comment>
<name>A0A9W6Z007_AMBMO</name>
<sequence length="642" mass="72765">MRILAPHPAHHSSSASATAHQRAPVVSEFGSDEISEPNAAPHGNGDFQATPVQPSSSTTTTSTTQIKYIYKTKVALMTQATLYQDEKNLFIEAISSHVIPGATSSTLQFLSNITSSFDYTCLDFRILANKDSFKSSIINYLIKFENRNRIDLLIHDFIKILLDFIERVFQNDDYQNDILAIPFLLSLVHFSLNYRPKAITVKLMVRCIETISSYLENYGDILRQESLYIDFNQDFSEDNNQEDSDLLLDNKTTHVKIIEMFIVVNSMCILESIVSIASYLNNFNNDYKTKVWSKLPKSLLTSCLSTRTPIEFLINIVVMLTNSIEENKRFAFNNANKKPPNGPLSIEIHSILEKLISLLNNADWNLNMALNVYGLNRTIGSNNNFKLLECLMPTTLSSLPIPKSSDTYRAISLSPELQPKNKLKHEFQIVTVQHKILQLFETYFTLNANKSIKPETLKNLVDALVYNLGIQQDLILSSPRAPSITLRLSCIKLIVKLLHYLLSSESSDYDISITTLNSFTLREMVVHLLRISADNIKSLSADFLTKMRLTENHFVHPIFHDPERFGDCLPRYSSLKKKSENLNELVDIEVGASNGIEFNYDDETIDLARDVIAQCITGDEADALHYSINYDIPVEDSLMEID</sequence>
<evidence type="ECO:0000313" key="5">
    <source>
        <dbReference type="EMBL" id="GMG39393.1"/>
    </source>
</evidence>